<gene>
    <name evidence="1" type="ORF">C5167_009962</name>
</gene>
<dbReference type="Proteomes" id="UP000316621">
    <property type="component" value="Chromosome 6"/>
</dbReference>
<organism evidence="1 2">
    <name type="scientific">Papaver somniferum</name>
    <name type="common">Opium poppy</name>
    <dbReference type="NCBI Taxonomy" id="3469"/>
    <lineage>
        <taxon>Eukaryota</taxon>
        <taxon>Viridiplantae</taxon>
        <taxon>Streptophyta</taxon>
        <taxon>Embryophyta</taxon>
        <taxon>Tracheophyta</taxon>
        <taxon>Spermatophyta</taxon>
        <taxon>Magnoliopsida</taxon>
        <taxon>Ranunculales</taxon>
        <taxon>Papaveraceae</taxon>
        <taxon>Papaveroideae</taxon>
        <taxon>Papaver</taxon>
    </lineage>
</organism>
<protein>
    <recommendedName>
        <fullName evidence="3">Cw7 protein</fullName>
    </recommendedName>
</protein>
<dbReference type="Pfam" id="PF09741">
    <property type="entry name" value="DUF2045"/>
    <property type="match status" value="1"/>
</dbReference>
<proteinExistence type="predicted"/>
<dbReference type="PANTHER" id="PTHR21477">
    <property type="entry name" value="ZGC:172139"/>
    <property type="match status" value="1"/>
</dbReference>
<accession>A0A4Y7JYV6</accession>
<dbReference type="OrthoDB" id="1906921at2759"/>
<name>A0A4Y7JYV6_PAPSO</name>
<dbReference type="AlphaFoldDB" id="A0A4Y7JYV6"/>
<evidence type="ECO:0000313" key="2">
    <source>
        <dbReference type="Proteomes" id="UP000316621"/>
    </source>
</evidence>
<dbReference type="PANTHER" id="PTHR21477:SF13">
    <property type="entry name" value="KIAA0930"/>
    <property type="match status" value="1"/>
</dbReference>
<dbReference type="Gramene" id="RZC66273">
    <property type="protein sequence ID" value="RZC66273"/>
    <property type="gene ID" value="C5167_009962"/>
</dbReference>
<dbReference type="OMA" id="ICSHQAL"/>
<dbReference type="InterPro" id="IPR019141">
    <property type="entry name" value="DUF2045"/>
</dbReference>
<evidence type="ECO:0008006" key="3">
    <source>
        <dbReference type="Google" id="ProtNLM"/>
    </source>
</evidence>
<evidence type="ECO:0000313" key="1">
    <source>
        <dbReference type="EMBL" id="RZC66273.1"/>
    </source>
</evidence>
<reference evidence="1 2" key="1">
    <citation type="journal article" date="2018" name="Science">
        <title>The opium poppy genome and morphinan production.</title>
        <authorList>
            <person name="Guo L."/>
            <person name="Winzer T."/>
            <person name="Yang X."/>
            <person name="Li Y."/>
            <person name="Ning Z."/>
            <person name="He Z."/>
            <person name="Teodor R."/>
            <person name="Lu Y."/>
            <person name="Bowser T.A."/>
            <person name="Graham I.A."/>
            <person name="Ye K."/>
        </authorList>
    </citation>
    <scope>NUCLEOTIDE SEQUENCE [LARGE SCALE GENOMIC DNA]</scope>
    <source>
        <strain evidence="2">cv. HN1</strain>
        <tissue evidence="1">Leaves</tissue>
    </source>
</reference>
<sequence>MLGDGEEDTPSRHELLSMVKKHSNMLVKIGDDEKDPSDVEMDLNFWKGILDVYFIRGRESRGHQEDDLIFFVRKMNLHGYGFNDHLEGEPPYFVRRWASKMETVVGTNSADVDWRRSFYLNLIAHTSYTVTVAICSIQDLRSHQNNAETKLSPIYKVVKTVYASASRVNIHLDSKKEVETSSAYPDICFAIDDFDSTFGAVVLTEMDHCYCVLLNAHDGAAFPAEKAVDSGIGSDKSPSSTDIGSGSGIVSKRTLFSGFVSYQMVREAYYAGKSGFGSLLSIGQSPGKTDRIYMRGPGGRGEVEVAVSDVADQSQQVNDPSSRLQISKGSFGDNVGTIFRKAASAASVAVKQAYAAATSSNRSDDEHLPLKCNLMSISLPWEYLAYDLLFKEAPPVAI</sequence>
<keyword evidence="2" id="KW-1185">Reference proteome</keyword>
<dbReference type="EMBL" id="CM010720">
    <property type="protein sequence ID" value="RZC66273.1"/>
    <property type="molecule type" value="Genomic_DNA"/>
</dbReference>